<sequence length="297" mass="34330">MNWRAKIAVAAGVLLQAGCRELPRYFASDTTIARAGGKELRMGDVRSVVPKGLSGEDSAAFMQVYVDRWIVKQLKLAEAETLFSSSAGDIDKMVEEYRQALLIRQLDQHYVDRSIDTLFTEEEIAAYYNAHKADFKLDRTIVKGRIVQFDAGYRQAAKLKTLMASKSEAQQQDFRDICEKNDFTVSDFREQWIDFPEFLSYLPTLRSQNYDSVLASTAVQEMRDSHSRYYFQIESVMREGEPIPLERLRSNIRRILFNRRKGEIIRRHEEELLRRAEEEGDVKVFGGKHDPQEEAVP</sequence>
<evidence type="ECO:0000313" key="2">
    <source>
        <dbReference type="Proteomes" id="UP000886844"/>
    </source>
</evidence>
<organism evidence="1 2">
    <name type="scientific">Candidatus Alistipes intestinigallinarum</name>
    <dbReference type="NCBI Taxonomy" id="2838440"/>
    <lineage>
        <taxon>Bacteria</taxon>
        <taxon>Pseudomonadati</taxon>
        <taxon>Bacteroidota</taxon>
        <taxon>Bacteroidia</taxon>
        <taxon>Bacteroidales</taxon>
        <taxon>Rikenellaceae</taxon>
        <taxon>Alistipes</taxon>
    </lineage>
</organism>
<proteinExistence type="predicted"/>
<dbReference type="EMBL" id="DXDA01000062">
    <property type="protein sequence ID" value="HIY69284.1"/>
    <property type="molecule type" value="Genomic_DNA"/>
</dbReference>
<dbReference type="AlphaFoldDB" id="A0A9D1Z0L6"/>
<reference evidence="1" key="1">
    <citation type="journal article" date="2021" name="PeerJ">
        <title>Extensive microbial diversity within the chicken gut microbiome revealed by metagenomics and culture.</title>
        <authorList>
            <person name="Gilroy R."/>
            <person name="Ravi A."/>
            <person name="Getino M."/>
            <person name="Pursley I."/>
            <person name="Horton D.L."/>
            <person name="Alikhan N.F."/>
            <person name="Baker D."/>
            <person name="Gharbi K."/>
            <person name="Hall N."/>
            <person name="Watson M."/>
            <person name="Adriaenssens E.M."/>
            <person name="Foster-Nyarko E."/>
            <person name="Jarju S."/>
            <person name="Secka A."/>
            <person name="Antonio M."/>
            <person name="Oren A."/>
            <person name="Chaudhuri R.R."/>
            <person name="La Ragione R."/>
            <person name="Hildebrand F."/>
            <person name="Pallen M.J."/>
        </authorList>
    </citation>
    <scope>NUCLEOTIDE SEQUENCE</scope>
    <source>
        <strain evidence="1">5134</strain>
    </source>
</reference>
<evidence type="ECO:0008006" key="3">
    <source>
        <dbReference type="Google" id="ProtNLM"/>
    </source>
</evidence>
<evidence type="ECO:0000313" key="1">
    <source>
        <dbReference type="EMBL" id="HIY69284.1"/>
    </source>
</evidence>
<protein>
    <recommendedName>
        <fullName evidence="3">Peptidyl-prolyl cis-trans isomerase</fullName>
    </recommendedName>
</protein>
<accession>A0A9D1Z0L6</accession>
<reference evidence="1" key="2">
    <citation type="submission" date="2021-04" db="EMBL/GenBank/DDBJ databases">
        <authorList>
            <person name="Gilroy R."/>
        </authorList>
    </citation>
    <scope>NUCLEOTIDE SEQUENCE</scope>
    <source>
        <strain evidence="1">5134</strain>
    </source>
</reference>
<name>A0A9D1Z0L6_9BACT</name>
<dbReference type="Proteomes" id="UP000886844">
    <property type="component" value="Unassembled WGS sequence"/>
</dbReference>
<gene>
    <name evidence="1" type="ORF">H9828_07700</name>
</gene>
<comment type="caution">
    <text evidence="1">The sequence shown here is derived from an EMBL/GenBank/DDBJ whole genome shotgun (WGS) entry which is preliminary data.</text>
</comment>